<organism evidence="2 3">
    <name type="scientific">Dipteronia sinensis</name>
    <dbReference type="NCBI Taxonomy" id="43782"/>
    <lineage>
        <taxon>Eukaryota</taxon>
        <taxon>Viridiplantae</taxon>
        <taxon>Streptophyta</taxon>
        <taxon>Embryophyta</taxon>
        <taxon>Tracheophyta</taxon>
        <taxon>Spermatophyta</taxon>
        <taxon>Magnoliopsida</taxon>
        <taxon>eudicotyledons</taxon>
        <taxon>Gunneridae</taxon>
        <taxon>Pentapetalae</taxon>
        <taxon>rosids</taxon>
        <taxon>malvids</taxon>
        <taxon>Sapindales</taxon>
        <taxon>Sapindaceae</taxon>
        <taxon>Hippocastanoideae</taxon>
        <taxon>Acereae</taxon>
        <taxon>Dipteronia</taxon>
    </lineage>
</organism>
<name>A0AAE0DVW3_9ROSI</name>
<comment type="caution">
    <text evidence="2">The sequence shown here is derived from an EMBL/GenBank/DDBJ whole genome shotgun (WGS) entry which is preliminary data.</text>
</comment>
<feature type="domain" description="KIB1-4 beta-propeller" evidence="1">
    <location>
        <begin position="62"/>
        <end position="124"/>
    </location>
</feature>
<evidence type="ECO:0000259" key="1">
    <source>
        <dbReference type="Pfam" id="PF03478"/>
    </source>
</evidence>
<sequence length="132" mass="14912">MATIRARLNNIVVDSVRLGAVCKCWRLVVLVHHQKSKINNVVTNQFPWLLLPQSLHDNNLRFFDLSAVNIYIISLPKNLPEGLCCGYSKGLLAMATGEEFNPILVLFNPISCVQIRLPPVKKIPSFRDCLRT</sequence>
<gene>
    <name evidence="2" type="ORF">Dsin_024420</name>
</gene>
<dbReference type="AlphaFoldDB" id="A0AAE0DVW3"/>
<dbReference type="Proteomes" id="UP001281410">
    <property type="component" value="Unassembled WGS sequence"/>
</dbReference>
<keyword evidence="3" id="KW-1185">Reference proteome</keyword>
<dbReference type="InterPro" id="IPR005174">
    <property type="entry name" value="KIB1-4_b-propeller"/>
</dbReference>
<dbReference type="EMBL" id="JANJYJ010000008">
    <property type="protein sequence ID" value="KAK3193110.1"/>
    <property type="molecule type" value="Genomic_DNA"/>
</dbReference>
<dbReference type="Pfam" id="PF03478">
    <property type="entry name" value="Beta-prop_KIB1-4"/>
    <property type="match status" value="1"/>
</dbReference>
<dbReference type="InterPro" id="IPR050942">
    <property type="entry name" value="F-box_BR-signaling"/>
</dbReference>
<reference evidence="2" key="1">
    <citation type="journal article" date="2023" name="Plant J.">
        <title>Genome sequences and population genomics provide insights into the demographic history, inbreeding, and mutation load of two 'living fossil' tree species of Dipteronia.</title>
        <authorList>
            <person name="Feng Y."/>
            <person name="Comes H.P."/>
            <person name="Chen J."/>
            <person name="Zhu S."/>
            <person name="Lu R."/>
            <person name="Zhang X."/>
            <person name="Li P."/>
            <person name="Qiu J."/>
            <person name="Olsen K.M."/>
            <person name="Qiu Y."/>
        </authorList>
    </citation>
    <scope>NUCLEOTIDE SEQUENCE</scope>
    <source>
        <strain evidence="2">NBL</strain>
    </source>
</reference>
<protein>
    <recommendedName>
        <fullName evidence="1">KIB1-4 beta-propeller domain-containing protein</fullName>
    </recommendedName>
</protein>
<dbReference type="PANTHER" id="PTHR44259">
    <property type="entry name" value="OS07G0183000 PROTEIN-RELATED"/>
    <property type="match status" value="1"/>
</dbReference>
<evidence type="ECO:0000313" key="2">
    <source>
        <dbReference type="EMBL" id="KAK3193110.1"/>
    </source>
</evidence>
<accession>A0AAE0DVW3</accession>
<proteinExistence type="predicted"/>
<evidence type="ECO:0000313" key="3">
    <source>
        <dbReference type="Proteomes" id="UP001281410"/>
    </source>
</evidence>
<dbReference type="PANTHER" id="PTHR44259:SF87">
    <property type="entry name" value="F-BOX DOMAIN-CONTAINING PROTEIN"/>
    <property type="match status" value="1"/>
</dbReference>